<reference evidence="2" key="2">
    <citation type="journal article" date="2023" name="Microbiol Resour">
        <title>Decontamination and Annotation of the Draft Genome Sequence of the Oomycete Lagenidium giganteum ARSEF 373.</title>
        <authorList>
            <person name="Morgan W.R."/>
            <person name="Tartar A."/>
        </authorList>
    </citation>
    <scope>NUCLEOTIDE SEQUENCE</scope>
    <source>
        <strain evidence="2">ARSEF 373</strain>
    </source>
</reference>
<evidence type="ECO:0000313" key="3">
    <source>
        <dbReference type="Proteomes" id="UP001146120"/>
    </source>
</evidence>
<reference evidence="2" key="1">
    <citation type="submission" date="2022-11" db="EMBL/GenBank/DDBJ databases">
        <authorList>
            <person name="Morgan W.R."/>
            <person name="Tartar A."/>
        </authorList>
    </citation>
    <scope>NUCLEOTIDE SEQUENCE</scope>
    <source>
        <strain evidence="2">ARSEF 373</strain>
    </source>
</reference>
<comment type="caution">
    <text evidence="2">The sequence shown here is derived from an EMBL/GenBank/DDBJ whole genome shotgun (WGS) entry which is preliminary data.</text>
</comment>
<name>A0AAV2Z6U3_9STRA</name>
<sequence length="256" mass="29077">MPSSTLDDEDLLCRYPSKFCPLRRAVKKNGDLHSFCEFHRAKANGNQRRLEHRRRLQRERQQRSYSSTHTHEQELCVAEPLMTDSEGEAICFPSICFPSIDVDYLASFQEPAASTPRLAECVGSPTDSYQDWTAQDTTGRDHTTSSLDVELQCKYPSRNCAAPRAVKKTGDLHSFCELHRAQANRNQRRLEQKRRMLKVSAGAVGATVVRSVIAKASKIKPAQQLVKIEWVDVEALEPFRSPVLLTEEDLDMLRCL</sequence>
<evidence type="ECO:0000256" key="1">
    <source>
        <dbReference type="SAM" id="MobiDB-lite"/>
    </source>
</evidence>
<accession>A0AAV2Z6U3</accession>
<keyword evidence="3" id="KW-1185">Reference proteome</keyword>
<dbReference type="AlphaFoldDB" id="A0AAV2Z6U3"/>
<organism evidence="2 3">
    <name type="scientific">Lagenidium giganteum</name>
    <dbReference type="NCBI Taxonomy" id="4803"/>
    <lineage>
        <taxon>Eukaryota</taxon>
        <taxon>Sar</taxon>
        <taxon>Stramenopiles</taxon>
        <taxon>Oomycota</taxon>
        <taxon>Peronosporomycetes</taxon>
        <taxon>Pythiales</taxon>
        <taxon>Pythiaceae</taxon>
    </lineage>
</organism>
<proteinExistence type="predicted"/>
<evidence type="ECO:0000313" key="2">
    <source>
        <dbReference type="EMBL" id="DBA01397.1"/>
    </source>
</evidence>
<dbReference type="Proteomes" id="UP001146120">
    <property type="component" value="Unassembled WGS sequence"/>
</dbReference>
<gene>
    <name evidence="2" type="ORF">N0F65_007294</name>
</gene>
<dbReference type="EMBL" id="DAKRPA010000048">
    <property type="protein sequence ID" value="DBA01397.1"/>
    <property type="molecule type" value="Genomic_DNA"/>
</dbReference>
<feature type="region of interest" description="Disordered" evidence="1">
    <location>
        <begin position="47"/>
        <end position="71"/>
    </location>
</feature>
<protein>
    <submittedName>
        <fullName evidence="2">Uncharacterized protein</fullName>
    </submittedName>
</protein>